<accession>E6SKY9</accession>
<evidence type="ECO:0000256" key="6">
    <source>
        <dbReference type="ARBA" id="ARBA00022980"/>
    </source>
</evidence>
<evidence type="ECO:0000256" key="10">
    <source>
        <dbReference type="HAMAP-Rule" id="MF_01326"/>
    </source>
</evidence>
<reference evidence="14" key="2">
    <citation type="journal article" date="2010" name="Stand. Genomic Sci.">
        <title>Complete genome sequence of Thermaerobacter marianensis type strain (7p75aT).</title>
        <authorList>
            <person name="Han C."/>
            <person name="Gu W."/>
            <person name="Zhang X."/>
            <person name="Lapidus A."/>
            <person name="Nolan M."/>
            <person name="Copeland A."/>
            <person name="Lucas S."/>
            <person name="Glavina Del Rio T."/>
            <person name="Tice H."/>
            <person name="Cheng J."/>
            <person name="Tapia R."/>
            <person name="Goodwin L."/>
            <person name="Pitluck S."/>
            <person name="Pagani I."/>
            <person name="Ivanova N."/>
            <person name="Mavromatis K."/>
            <person name="Mikhailova N."/>
            <person name="Pati A."/>
            <person name="Chen A."/>
            <person name="Palaniappan K."/>
            <person name="Land M."/>
            <person name="Hauser L."/>
            <person name="Chang Y."/>
            <person name="Jeffries C."/>
            <person name="Schneider S."/>
            <person name="Rohde M."/>
            <person name="Goker M."/>
            <person name="Pukall R."/>
            <person name="Woyke T."/>
            <person name="Bristow J."/>
            <person name="Eisen J."/>
            <person name="Markowitz V."/>
            <person name="Hugenholtz P."/>
            <person name="Kyrpides N."/>
            <person name="Klenk H."/>
            <person name="Detter J."/>
        </authorList>
    </citation>
    <scope>NUCLEOTIDE SEQUENCE [LARGE SCALE GENOMIC DNA]</scope>
    <source>
        <strain evidence="14">ATCC 700841 / DSM 12885 / JCM 10246 / 7p75a</strain>
    </source>
</reference>
<comment type="function">
    <text evidence="1 10">One of two assembly initiator proteins, it binds directly to the 5'-end of the 23S rRNA, where it nucleates assembly of the 50S subunit.</text>
</comment>
<dbReference type="GO" id="GO:0006412">
    <property type="term" value="P:translation"/>
    <property type="evidence" value="ECO:0007669"/>
    <property type="project" value="UniProtKB-UniRule"/>
</dbReference>
<dbReference type="KEGG" id="tmr:Tmar_2284"/>
<dbReference type="eggNOG" id="COG0198">
    <property type="taxonomic scope" value="Bacteria"/>
</dbReference>
<proteinExistence type="inferred from homology"/>
<comment type="subunit">
    <text evidence="3 10">Part of the 50S ribosomal subunit.</text>
</comment>
<keyword evidence="5 10" id="KW-0694">RNA-binding</keyword>
<dbReference type="Pfam" id="PF17136">
    <property type="entry name" value="ribosomal_L24"/>
    <property type="match status" value="1"/>
</dbReference>
<keyword evidence="6 10" id="KW-0689">Ribosomal protein</keyword>
<name>E6SKY9_THEM7</name>
<dbReference type="PANTHER" id="PTHR12903">
    <property type="entry name" value="MITOCHONDRIAL RIBOSOMAL PROTEIN L24"/>
    <property type="match status" value="1"/>
</dbReference>
<evidence type="ECO:0000256" key="5">
    <source>
        <dbReference type="ARBA" id="ARBA00022884"/>
    </source>
</evidence>
<dbReference type="InterPro" id="IPR041988">
    <property type="entry name" value="Ribosomal_uL24_KOW"/>
</dbReference>
<dbReference type="InterPro" id="IPR005825">
    <property type="entry name" value="Ribosomal_uL24_CS"/>
</dbReference>
<gene>
    <name evidence="10" type="primary">rplX</name>
    <name evidence="13" type="ordered locus">Tmar_2284</name>
</gene>
<evidence type="ECO:0000256" key="8">
    <source>
        <dbReference type="ARBA" id="ARBA00035206"/>
    </source>
</evidence>
<dbReference type="InterPro" id="IPR057264">
    <property type="entry name" value="Ribosomal_uL24_C"/>
</dbReference>
<dbReference type="InterPro" id="IPR005824">
    <property type="entry name" value="KOW"/>
</dbReference>
<dbReference type="GO" id="GO:1990904">
    <property type="term" value="C:ribonucleoprotein complex"/>
    <property type="evidence" value="ECO:0007669"/>
    <property type="project" value="UniProtKB-KW"/>
</dbReference>
<feature type="domain" description="KOW" evidence="12">
    <location>
        <begin position="6"/>
        <end position="33"/>
    </location>
</feature>
<evidence type="ECO:0000256" key="9">
    <source>
        <dbReference type="ARBA" id="ARBA00058688"/>
    </source>
</evidence>
<evidence type="ECO:0000256" key="3">
    <source>
        <dbReference type="ARBA" id="ARBA00011838"/>
    </source>
</evidence>
<dbReference type="Gene3D" id="2.30.30.30">
    <property type="match status" value="1"/>
</dbReference>
<dbReference type="EMBL" id="CP002344">
    <property type="protein sequence ID" value="ADU52362.1"/>
    <property type="molecule type" value="Genomic_DNA"/>
</dbReference>
<evidence type="ECO:0000313" key="14">
    <source>
        <dbReference type="Proteomes" id="UP000008915"/>
    </source>
</evidence>
<dbReference type="AlphaFoldDB" id="E6SKY9"/>
<dbReference type="GO" id="GO:0019843">
    <property type="term" value="F:rRNA binding"/>
    <property type="evidence" value="ECO:0007669"/>
    <property type="project" value="UniProtKB-UniRule"/>
</dbReference>
<evidence type="ECO:0000256" key="4">
    <source>
        <dbReference type="ARBA" id="ARBA00022730"/>
    </source>
</evidence>
<sequence>MARKMTIRKGDTVLVITGKDAGKKGKVLRALPAEDRVVVEGVNIVKRHQRPRPGVVQSGIIEREAPIHRSNVMLVCPRCGQPTRVAKKVLDDGRRVRACKRCGEVIDR</sequence>
<dbReference type="FunFam" id="2.30.30.30:FF:000004">
    <property type="entry name" value="50S ribosomal protein L24"/>
    <property type="match status" value="1"/>
</dbReference>
<dbReference type="SMART" id="SM00739">
    <property type="entry name" value="KOW"/>
    <property type="match status" value="1"/>
</dbReference>
<evidence type="ECO:0000256" key="11">
    <source>
        <dbReference type="RuleBase" id="RU003477"/>
    </source>
</evidence>
<evidence type="ECO:0000256" key="1">
    <source>
        <dbReference type="ARBA" id="ARBA00004072"/>
    </source>
</evidence>
<evidence type="ECO:0000259" key="12">
    <source>
        <dbReference type="SMART" id="SM00739"/>
    </source>
</evidence>
<keyword evidence="14" id="KW-1185">Reference proteome</keyword>
<dbReference type="PROSITE" id="PS01108">
    <property type="entry name" value="RIBOSOMAL_L24"/>
    <property type="match status" value="1"/>
</dbReference>
<dbReference type="HAMAP" id="MF_01326_B">
    <property type="entry name" value="Ribosomal_uL24_B"/>
    <property type="match status" value="1"/>
</dbReference>
<protein>
    <recommendedName>
        <fullName evidence="8 10">Large ribosomal subunit protein uL24</fullName>
    </recommendedName>
</protein>
<dbReference type="RefSeq" id="WP_013496658.1">
    <property type="nucleotide sequence ID" value="NC_014831.1"/>
</dbReference>
<dbReference type="Proteomes" id="UP000008915">
    <property type="component" value="Chromosome"/>
</dbReference>
<dbReference type="SUPFAM" id="SSF50104">
    <property type="entry name" value="Translation proteins SH3-like domain"/>
    <property type="match status" value="1"/>
</dbReference>
<dbReference type="HOGENOM" id="CLU_093315_2_0_9"/>
<comment type="function">
    <text evidence="9 10">One of the proteins that surrounds the polypeptide exit tunnel on the outside of the subunit.</text>
</comment>
<reference evidence="13 14" key="1">
    <citation type="journal article" date="2010" name="Stand. Genomic Sci.">
        <title>Complete genome sequence of Thermaerobacter marianensis type strain (7p75a).</title>
        <authorList>
            <person name="Han C."/>
            <person name="Gu W."/>
            <person name="Zhang X."/>
            <person name="Lapidus A."/>
            <person name="Nolan M."/>
            <person name="Copeland A."/>
            <person name="Lucas S."/>
            <person name="Del Rio T.G."/>
            <person name="Tice H."/>
            <person name="Cheng J.F."/>
            <person name="Tapia R."/>
            <person name="Goodwin L."/>
            <person name="Pitluck S."/>
            <person name="Pagani I."/>
            <person name="Ivanova N."/>
            <person name="Mavromatis K."/>
            <person name="Mikhailova N."/>
            <person name="Pati A."/>
            <person name="Chen A."/>
            <person name="Palaniappan K."/>
            <person name="Land M."/>
            <person name="Hauser L."/>
            <person name="Chang Y.J."/>
            <person name="Jeffries C.D."/>
            <person name="Schneider S."/>
            <person name="Rohde M."/>
            <person name="Goker M."/>
            <person name="Pukall R."/>
            <person name="Woyke T."/>
            <person name="Bristow J."/>
            <person name="Eisen J.A."/>
            <person name="Markowitz V."/>
            <person name="Hugenholtz P."/>
            <person name="Kyrpides N.C."/>
            <person name="Klenk H.P."/>
            <person name="Detter J.C."/>
        </authorList>
    </citation>
    <scope>NUCLEOTIDE SEQUENCE [LARGE SCALE GENOMIC DNA]</scope>
    <source>
        <strain evidence="14">ATCC 700841 / DSM 12885 / JCM 10246 / 7p75a</strain>
    </source>
</reference>
<dbReference type="GO" id="GO:0003735">
    <property type="term" value="F:structural constituent of ribosome"/>
    <property type="evidence" value="ECO:0007669"/>
    <property type="project" value="InterPro"/>
</dbReference>
<dbReference type="OrthoDB" id="9807419at2"/>
<dbReference type="STRING" id="644966.Tmar_2284"/>
<evidence type="ECO:0000256" key="7">
    <source>
        <dbReference type="ARBA" id="ARBA00023274"/>
    </source>
</evidence>
<dbReference type="NCBIfam" id="TIGR01079">
    <property type="entry name" value="rplX_bact"/>
    <property type="match status" value="1"/>
</dbReference>
<comment type="similarity">
    <text evidence="2 10 11">Belongs to the universal ribosomal protein uL24 family.</text>
</comment>
<evidence type="ECO:0000256" key="2">
    <source>
        <dbReference type="ARBA" id="ARBA00010618"/>
    </source>
</evidence>
<dbReference type="InterPro" id="IPR014722">
    <property type="entry name" value="Rib_uL2_dom2"/>
</dbReference>
<evidence type="ECO:0000313" key="13">
    <source>
        <dbReference type="EMBL" id="ADU52362.1"/>
    </source>
</evidence>
<dbReference type="Pfam" id="PF00467">
    <property type="entry name" value="KOW"/>
    <property type="match status" value="1"/>
</dbReference>
<organism evidence="13 14">
    <name type="scientific">Thermaerobacter marianensis (strain ATCC 700841 / DSM 12885 / JCM 10246 / 7p75a)</name>
    <dbReference type="NCBI Taxonomy" id="644966"/>
    <lineage>
        <taxon>Bacteria</taxon>
        <taxon>Bacillati</taxon>
        <taxon>Bacillota</taxon>
        <taxon>Clostridia</taxon>
        <taxon>Eubacteriales</taxon>
        <taxon>Clostridiales Family XVII. Incertae Sedis</taxon>
        <taxon>Thermaerobacter</taxon>
    </lineage>
</organism>
<dbReference type="InterPro" id="IPR008991">
    <property type="entry name" value="Translation_prot_SH3-like_sf"/>
</dbReference>
<dbReference type="InterPro" id="IPR003256">
    <property type="entry name" value="Ribosomal_uL24"/>
</dbReference>
<keyword evidence="7 10" id="KW-0687">Ribonucleoprotein</keyword>
<dbReference type="CDD" id="cd06089">
    <property type="entry name" value="KOW_RPL26"/>
    <property type="match status" value="1"/>
</dbReference>
<keyword evidence="4 10" id="KW-0699">rRNA-binding</keyword>
<dbReference type="GO" id="GO:0005840">
    <property type="term" value="C:ribosome"/>
    <property type="evidence" value="ECO:0007669"/>
    <property type="project" value="UniProtKB-KW"/>
</dbReference>